<keyword evidence="4" id="KW-0449">Lipoprotein</keyword>
<evidence type="ECO:0000256" key="2">
    <source>
        <dbReference type="SAM" id="SignalP"/>
    </source>
</evidence>
<sequence>MIKLAAVISLTMLLQACAAAVVAGGASAVTSASDRRTLGSQIDDSSIVVKAERALEANKTLDEQAHINVNSYNGILLLTGQAPSQDMLDTANQLVQGIQGVKDVQNQIRVGNPISFTTRSRDSWITTRVKSLLVADKEISALNIKVITESGEVFLMGLVSSTEADKAVEIARHVNGVSRVIKAFETSYN</sequence>
<feature type="signal peptide" evidence="2">
    <location>
        <begin position="1"/>
        <end position="18"/>
    </location>
</feature>
<name>A0A437QBC7_9GAMM</name>
<reference evidence="4 5" key="1">
    <citation type="submission" date="2019-01" db="EMBL/GenBank/DDBJ databases">
        <authorList>
            <person name="Chen W.-M."/>
        </authorList>
    </citation>
    <scope>NUCLEOTIDE SEQUENCE [LARGE SCALE GENOMIC DNA]</scope>
    <source>
        <strain evidence="4 5">KYPC3</strain>
    </source>
</reference>
<dbReference type="Gene3D" id="3.30.1340.30">
    <property type="match status" value="1"/>
</dbReference>
<protein>
    <submittedName>
        <fullName evidence="4">Divisome-associated lipoprotein YraP</fullName>
    </submittedName>
</protein>
<evidence type="ECO:0000313" key="4">
    <source>
        <dbReference type="EMBL" id="RVU31864.1"/>
    </source>
</evidence>
<dbReference type="NCBIfam" id="NF008247">
    <property type="entry name" value="PRK11023.1"/>
    <property type="match status" value="1"/>
</dbReference>
<keyword evidence="1 2" id="KW-0732">Signal</keyword>
<dbReference type="Pfam" id="PF04972">
    <property type="entry name" value="BON"/>
    <property type="match status" value="2"/>
</dbReference>
<evidence type="ECO:0000259" key="3">
    <source>
        <dbReference type="PROSITE" id="PS50914"/>
    </source>
</evidence>
<dbReference type="PROSITE" id="PS51257">
    <property type="entry name" value="PROKAR_LIPOPROTEIN"/>
    <property type="match status" value="1"/>
</dbReference>
<proteinExistence type="predicted"/>
<dbReference type="EMBL" id="SACS01000038">
    <property type="protein sequence ID" value="RVU31864.1"/>
    <property type="molecule type" value="Genomic_DNA"/>
</dbReference>
<dbReference type="InterPro" id="IPR014004">
    <property type="entry name" value="Transpt-assoc_nodulatn_dom_bac"/>
</dbReference>
<dbReference type="PROSITE" id="PS50914">
    <property type="entry name" value="BON"/>
    <property type="match status" value="2"/>
</dbReference>
<dbReference type="InterPro" id="IPR007055">
    <property type="entry name" value="BON_dom"/>
</dbReference>
<keyword evidence="5" id="KW-1185">Reference proteome</keyword>
<dbReference type="AlphaFoldDB" id="A0A437QBC7"/>
<dbReference type="OrthoDB" id="9783990at2"/>
<dbReference type="Proteomes" id="UP000283077">
    <property type="component" value="Unassembled WGS sequence"/>
</dbReference>
<feature type="chain" id="PRO_5019307482" evidence="2">
    <location>
        <begin position="19"/>
        <end position="189"/>
    </location>
</feature>
<evidence type="ECO:0000256" key="1">
    <source>
        <dbReference type="ARBA" id="ARBA00022729"/>
    </source>
</evidence>
<accession>A0A437QBC7</accession>
<feature type="domain" description="BON" evidence="3">
    <location>
        <begin position="43"/>
        <end position="112"/>
    </location>
</feature>
<comment type="caution">
    <text evidence="4">The sequence shown here is derived from an EMBL/GenBank/DDBJ whole genome shotgun (WGS) entry which is preliminary data.</text>
</comment>
<dbReference type="PANTHER" id="PTHR34606">
    <property type="entry name" value="BON DOMAIN-CONTAINING PROTEIN"/>
    <property type="match status" value="1"/>
</dbReference>
<gene>
    <name evidence="4" type="primary">yraP</name>
    <name evidence="4" type="ORF">EOE67_19865</name>
</gene>
<dbReference type="PANTHER" id="PTHR34606:SF4">
    <property type="entry name" value="OUTER MEMBRANE LIPOPROTEIN DOLP"/>
    <property type="match status" value="1"/>
</dbReference>
<dbReference type="InterPro" id="IPR051686">
    <property type="entry name" value="Lipoprotein_DolP"/>
</dbReference>
<feature type="domain" description="BON" evidence="3">
    <location>
        <begin position="121"/>
        <end position="188"/>
    </location>
</feature>
<organism evidence="4 5">
    <name type="scientific">Rheinheimera riviphila</name>
    <dbReference type="NCBI Taxonomy" id="1834037"/>
    <lineage>
        <taxon>Bacteria</taxon>
        <taxon>Pseudomonadati</taxon>
        <taxon>Pseudomonadota</taxon>
        <taxon>Gammaproteobacteria</taxon>
        <taxon>Chromatiales</taxon>
        <taxon>Chromatiaceae</taxon>
        <taxon>Rheinheimera</taxon>
    </lineage>
</organism>
<dbReference type="SMART" id="SM00749">
    <property type="entry name" value="BON"/>
    <property type="match status" value="2"/>
</dbReference>
<evidence type="ECO:0000313" key="5">
    <source>
        <dbReference type="Proteomes" id="UP000283077"/>
    </source>
</evidence>